<accession>A0A931FGG4</accession>
<feature type="region of interest" description="Disordered" evidence="1">
    <location>
        <begin position="35"/>
        <end position="86"/>
    </location>
</feature>
<protein>
    <submittedName>
        <fullName evidence="4">Helix-turn-helix domain-containing protein</fullName>
    </submittedName>
</protein>
<dbReference type="InterPro" id="IPR051917">
    <property type="entry name" value="Transposase-Integrase"/>
</dbReference>
<proteinExistence type="predicted"/>
<feature type="domain" description="HTH marR-type" evidence="2">
    <location>
        <begin position="105"/>
        <end position="163"/>
    </location>
</feature>
<dbReference type="EMBL" id="JADPRT010000009">
    <property type="protein sequence ID" value="MBF9070851.1"/>
    <property type="molecule type" value="Genomic_DNA"/>
</dbReference>
<dbReference type="Gene3D" id="1.10.10.10">
    <property type="entry name" value="Winged helix-like DNA-binding domain superfamily/Winged helix DNA-binding domain"/>
    <property type="match status" value="1"/>
</dbReference>
<evidence type="ECO:0000313" key="4">
    <source>
        <dbReference type="EMBL" id="MBF9070851.1"/>
    </source>
</evidence>
<dbReference type="GO" id="GO:0005829">
    <property type="term" value="C:cytosol"/>
    <property type="evidence" value="ECO:0007669"/>
    <property type="project" value="TreeGrafter"/>
</dbReference>
<dbReference type="GO" id="GO:0003700">
    <property type="term" value="F:DNA-binding transcription factor activity"/>
    <property type="evidence" value="ECO:0007669"/>
    <property type="project" value="InterPro"/>
</dbReference>
<dbReference type="InterPro" id="IPR036388">
    <property type="entry name" value="WH-like_DNA-bd_sf"/>
</dbReference>
<comment type="caution">
    <text evidence="4">The sequence shown here is derived from an EMBL/GenBank/DDBJ whole genome shotgun (WGS) entry which is preliminary data.</text>
</comment>
<dbReference type="Proteomes" id="UP000657385">
    <property type="component" value="Unassembled WGS sequence"/>
</dbReference>
<dbReference type="InterPro" id="IPR000835">
    <property type="entry name" value="HTH_MarR-typ"/>
</dbReference>
<dbReference type="Pfam" id="PF13936">
    <property type="entry name" value="HTH_38"/>
    <property type="match status" value="1"/>
</dbReference>
<dbReference type="SUPFAM" id="SSF46785">
    <property type="entry name" value="Winged helix' DNA-binding domain"/>
    <property type="match status" value="1"/>
</dbReference>
<evidence type="ECO:0000313" key="5">
    <source>
        <dbReference type="Proteomes" id="UP000657385"/>
    </source>
</evidence>
<dbReference type="AlphaFoldDB" id="A0A931FGG4"/>
<dbReference type="RefSeq" id="WP_196196002.1">
    <property type="nucleotide sequence ID" value="NZ_JADPRT010000009.1"/>
</dbReference>
<reference evidence="4" key="1">
    <citation type="submission" date="2020-11" db="EMBL/GenBank/DDBJ databases">
        <title>Isolation and identification of active actinomycetes.</title>
        <authorList>
            <person name="Yu B."/>
        </authorList>
    </citation>
    <scope>NUCLEOTIDE SEQUENCE</scope>
    <source>
        <strain evidence="4">NEAU-YB345</strain>
    </source>
</reference>
<sequence length="253" mass="27579">MPGARLTQEERRRIAVGMAEGLGYGEIARQLARPTSTVTREIARNGGPSGYRAESAQRATTQRSRRGRPAPQRTRDGGVSQADGRDPAAVQEFAAQLAELLVHTGLPRMVARVLTCLYVTDSGSLTSAELVQRLQVSPASVSKAIGYLEGQALVRRERFEQGEHGRRERYVIDDDIWYQAMLASARRNAMLAEFARNGAELLGPATPAGARLDTAAVFLQHTGEDLVRAVQRRRDEEAAQEAVRESAQSVGAE</sequence>
<dbReference type="GO" id="GO:0032196">
    <property type="term" value="P:transposition"/>
    <property type="evidence" value="ECO:0007669"/>
    <property type="project" value="TreeGrafter"/>
</dbReference>
<dbReference type="InterPro" id="IPR025246">
    <property type="entry name" value="IS30-like_HTH"/>
</dbReference>
<evidence type="ECO:0000259" key="3">
    <source>
        <dbReference type="Pfam" id="PF13936"/>
    </source>
</evidence>
<dbReference type="Pfam" id="PF12802">
    <property type="entry name" value="MarR_2"/>
    <property type="match status" value="1"/>
</dbReference>
<keyword evidence="5" id="KW-1185">Reference proteome</keyword>
<dbReference type="InterPro" id="IPR036390">
    <property type="entry name" value="WH_DNA-bd_sf"/>
</dbReference>
<dbReference type="PANTHER" id="PTHR10948:SF23">
    <property type="entry name" value="TRANSPOSASE INSI FOR INSERTION SEQUENCE ELEMENT IS30A-RELATED"/>
    <property type="match status" value="1"/>
</dbReference>
<dbReference type="GO" id="GO:0004803">
    <property type="term" value="F:transposase activity"/>
    <property type="evidence" value="ECO:0007669"/>
    <property type="project" value="TreeGrafter"/>
</dbReference>
<evidence type="ECO:0000259" key="2">
    <source>
        <dbReference type="Pfam" id="PF12802"/>
    </source>
</evidence>
<evidence type="ECO:0000256" key="1">
    <source>
        <dbReference type="SAM" id="MobiDB-lite"/>
    </source>
</evidence>
<organism evidence="4 5">
    <name type="scientific">Streptacidiphilus fuscans</name>
    <dbReference type="NCBI Taxonomy" id="2789292"/>
    <lineage>
        <taxon>Bacteria</taxon>
        <taxon>Bacillati</taxon>
        <taxon>Actinomycetota</taxon>
        <taxon>Actinomycetes</taxon>
        <taxon>Kitasatosporales</taxon>
        <taxon>Streptomycetaceae</taxon>
        <taxon>Streptacidiphilus</taxon>
    </lineage>
</organism>
<name>A0A931FGG4_9ACTN</name>
<dbReference type="PANTHER" id="PTHR10948">
    <property type="entry name" value="TRANSPOSASE"/>
    <property type="match status" value="1"/>
</dbReference>
<feature type="domain" description="Transposase IS30-like HTH" evidence="3">
    <location>
        <begin position="5"/>
        <end position="45"/>
    </location>
</feature>
<gene>
    <name evidence="4" type="ORF">I2501_22815</name>
</gene>